<dbReference type="EMBL" id="MGKI01000011">
    <property type="protein sequence ID" value="OGN22586.1"/>
    <property type="molecule type" value="Genomic_DNA"/>
</dbReference>
<evidence type="ECO:0000313" key="7">
    <source>
        <dbReference type="EMBL" id="OGN22586.1"/>
    </source>
</evidence>
<dbReference type="Pfam" id="PF00872">
    <property type="entry name" value="Transposase_mut"/>
    <property type="match status" value="1"/>
</dbReference>
<dbReference type="InterPro" id="IPR001207">
    <property type="entry name" value="Transposase_mutator"/>
</dbReference>
<evidence type="ECO:0000256" key="6">
    <source>
        <dbReference type="RuleBase" id="RU365089"/>
    </source>
</evidence>
<dbReference type="GO" id="GO:0006313">
    <property type="term" value="P:DNA transposition"/>
    <property type="evidence" value="ECO:0007669"/>
    <property type="project" value="UniProtKB-UniRule"/>
</dbReference>
<dbReference type="AlphaFoldDB" id="A0A1F8GCW4"/>
<organism evidence="7 8">
    <name type="scientific">Candidatus Yanofskybacteria bacterium RIFCSPLOWO2_01_FULL_42_49</name>
    <dbReference type="NCBI Taxonomy" id="1802694"/>
    <lineage>
        <taxon>Bacteria</taxon>
        <taxon>Candidatus Yanofskyibacteriota</taxon>
    </lineage>
</organism>
<evidence type="ECO:0000256" key="4">
    <source>
        <dbReference type="ARBA" id="ARBA00023125"/>
    </source>
</evidence>
<dbReference type="PANTHER" id="PTHR33217">
    <property type="entry name" value="TRANSPOSASE FOR INSERTION SEQUENCE ELEMENT IS1081"/>
    <property type="match status" value="1"/>
</dbReference>
<sequence length="269" mass="31752">MDSLPENTWLSANYCNRWSGRLVVDGKYVKVKGYDQKIPFIYGIDYLTHDIPVGLLAPSENEEAYYKFFVLLKTCKYPFQIVIADDNGAVRPALAKVFPTVRVQLWQNHYLENWRQALAIRTNEKYREFFYGLVGCFDPKLHHKAREARWQYLYFRYGKYSSVVQTVLVDVAKRSNELFAFKYRLEHCPNTTNIIESFNSHLQGRLKSIKGFQSFHSAERWLNAWMIRRRTKPFTDCEEPFKHLNGKSSLEVALKKEVKFPEILGIKKR</sequence>
<evidence type="ECO:0000313" key="8">
    <source>
        <dbReference type="Proteomes" id="UP000178227"/>
    </source>
</evidence>
<evidence type="ECO:0000256" key="2">
    <source>
        <dbReference type="ARBA" id="ARBA00010961"/>
    </source>
</evidence>
<dbReference type="Proteomes" id="UP000178227">
    <property type="component" value="Unassembled WGS sequence"/>
</dbReference>
<dbReference type="PANTHER" id="PTHR33217:SF7">
    <property type="entry name" value="TRANSPOSASE FOR INSERTION SEQUENCE ELEMENT IS1081"/>
    <property type="match status" value="1"/>
</dbReference>
<dbReference type="GO" id="GO:0004803">
    <property type="term" value="F:transposase activity"/>
    <property type="evidence" value="ECO:0007669"/>
    <property type="project" value="UniProtKB-UniRule"/>
</dbReference>
<keyword evidence="5 6" id="KW-0233">DNA recombination</keyword>
<reference evidence="7 8" key="1">
    <citation type="journal article" date="2016" name="Nat. Commun.">
        <title>Thousands of microbial genomes shed light on interconnected biogeochemical processes in an aquifer system.</title>
        <authorList>
            <person name="Anantharaman K."/>
            <person name="Brown C.T."/>
            <person name="Hug L.A."/>
            <person name="Sharon I."/>
            <person name="Castelle C.J."/>
            <person name="Probst A.J."/>
            <person name="Thomas B.C."/>
            <person name="Singh A."/>
            <person name="Wilkins M.J."/>
            <person name="Karaoz U."/>
            <person name="Brodie E.L."/>
            <person name="Williams K.H."/>
            <person name="Hubbard S.S."/>
            <person name="Banfield J.F."/>
        </authorList>
    </citation>
    <scope>NUCLEOTIDE SEQUENCE [LARGE SCALE GENOMIC DNA]</scope>
</reference>
<keyword evidence="3 6" id="KW-0815">Transposition</keyword>
<evidence type="ECO:0000256" key="1">
    <source>
        <dbReference type="ARBA" id="ARBA00002190"/>
    </source>
</evidence>
<keyword evidence="6" id="KW-0814">Transposable element</keyword>
<protein>
    <recommendedName>
        <fullName evidence="6">Mutator family transposase</fullName>
    </recommendedName>
</protein>
<gene>
    <name evidence="7" type="ORF">A2918_02390</name>
</gene>
<proteinExistence type="inferred from homology"/>
<evidence type="ECO:0000256" key="3">
    <source>
        <dbReference type="ARBA" id="ARBA00022578"/>
    </source>
</evidence>
<comment type="caution">
    <text evidence="7">The sequence shown here is derived from an EMBL/GenBank/DDBJ whole genome shotgun (WGS) entry which is preliminary data.</text>
</comment>
<keyword evidence="4 6" id="KW-0238">DNA-binding</keyword>
<comment type="similarity">
    <text evidence="2 6">Belongs to the transposase mutator family.</text>
</comment>
<dbReference type="GO" id="GO:0003677">
    <property type="term" value="F:DNA binding"/>
    <property type="evidence" value="ECO:0007669"/>
    <property type="project" value="UniProtKB-UniRule"/>
</dbReference>
<name>A0A1F8GCW4_9BACT</name>
<evidence type="ECO:0000256" key="5">
    <source>
        <dbReference type="ARBA" id="ARBA00023172"/>
    </source>
</evidence>
<comment type="function">
    <text evidence="1 6">Required for the transposition of the insertion element.</text>
</comment>
<accession>A0A1F8GCW4</accession>